<keyword evidence="3" id="KW-1185">Reference proteome</keyword>
<keyword evidence="2" id="KW-0482">Metalloprotease</keyword>
<gene>
    <name evidence="2" type="ORF">ACMU_16690</name>
</gene>
<dbReference type="GO" id="GO:0008237">
    <property type="term" value="F:metallopeptidase activity"/>
    <property type="evidence" value="ECO:0007669"/>
    <property type="project" value="UniProtKB-KW"/>
</dbReference>
<dbReference type="PANTHER" id="PTHR30399:SF1">
    <property type="entry name" value="UTP PYROPHOSPHATASE"/>
    <property type="match status" value="1"/>
</dbReference>
<proteinExistence type="predicted"/>
<dbReference type="Gene3D" id="3.30.2010.10">
    <property type="entry name" value="Metalloproteases ('zincins'), catalytic domain"/>
    <property type="match status" value="1"/>
</dbReference>
<evidence type="ECO:0000259" key="1">
    <source>
        <dbReference type="Pfam" id="PF01863"/>
    </source>
</evidence>
<keyword evidence="2" id="KW-0378">Hydrolase</keyword>
<dbReference type="Pfam" id="PF01863">
    <property type="entry name" value="YgjP-like"/>
    <property type="match status" value="1"/>
</dbReference>
<dbReference type="InterPro" id="IPR053136">
    <property type="entry name" value="UTP_pyrophosphatase-like"/>
</dbReference>
<protein>
    <submittedName>
        <fullName evidence="2">Zinc metalloprotease</fullName>
    </submittedName>
</protein>
<evidence type="ECO:0000313" key="2">
    <source>
        <dbReference type="EMBL" id="KAJ54752.1"/>
    </source>
</evidence>
<comment type="caution">
    <text evidence="2">The sequence shown here is derived from an EMBL/GenBank/DDBJ whole genome shotgun (WGS) entry which is preliminary data.</text>
</comment>
<keyword evidence="2" id="KW-0645">Protease</keyword>
<dbReference type="InterPro" id="IPR002725">
    <property type="entry name" value="YgjP-like_metallopeptidase"/>
</dbReference>
<dbReference type="GO" id="GO:0006508">
    <property type="term" value="P:proteolysis"/>
    <property type="evidence" value="ECO:0007669"/>
    <property type="project" value="UniProtKB-KW"/>
</dbReference>
<accession>A0A037ZF41</accession>
<organism evidence="2 3">
    <name type="scientific">Actibacterium mucosum KCTC 23349</name>
    <dbReference type="NCBI Taxonomy" id="1454373"/>
    <lineage>
        <taxon>Bacteria</taxon>
        <taxon>Pseudomonadati</taxon>
        <taxon>Pseudomonadota</taxon>
        <taxon>Alphaproteobacteria</taxon>
        <taxon>Rhodobacterales</taxon>
        <taxon>Roseobacteraceae</taxon>
        <taxon>Actibacterium</taxon>
    </lineage>
</organism>
<evidence type="ECO:0000313" key="3">
    <source>
        <dbReference type="Proteomes" id="UP000026249"/>
    </source>
</evidence>
<name>A0A037ZF41_9RHOB</name>
<dbReference type="CDD" id="cd07344">
    <property type="entry name" value="M48_yhfN_like"/>
    <property type="match status" value="1"/>
</dbReference>
<dbReference type="STRING" id="1454373.ACMU_16690"/>
<dbReference type="EMBL" id="JFKE01000006">
    <property type="protein sequence ID" value="KAJ54752.1"/>
    <property type="molecule type" value="Genomic_DNA"/>
</dbReference>
<dbReference type="AlphaFoldDB" id="A0A037ZF41"/>
<reference evidence="2 3" key="1">
    <citation type="submission" date="2014-03" db="EMBL/GenBank/DDBJ databases">
        <title>Draft Genome Sequence of Actibacterium mucosum KCTC 23349, a Marine Alphaproteobacterium with Complex Ionic Requirements Isolated from Mediterranean Seawater at Malvarrosa Beach, Valencia, Spain.</title>
        <authorList>
            <person name="Arahal D.R."/>
            <person name="Shao Z."/>
            <person name="Lai Q."/>
            <person name="Pujalte M.J."/>
        </authorList>
    </citation>
    <scope>NUCLEOTIDE SEQUENCE [LARGE SCALE GENOMIC DNA]</scope>
    <source>
        <strain evidence="2 3">KCTC 23349</strain>
    </source>
</reference>
<dbReference type="PANTHER" id="PTHR30399">
    <property type="entry name" value="UNCHARACTERIZED PROTEIN YGJP"/>
    <property type="match status" value="1"/>
</dbReference>
<feature type="domain" description="YgjP-like metallopeptidase" evidence="1">
    <location>
        <begin position="21"/>
        <end position="214"/>
    </location>
</feature>
<sequence length="227" mass="26025">MELPGTPDLRVQLRRSARARRFSLRVSGLDGRVTLTLPRGASVRQGADFVRSREEWIRRHLEDKPERQTPGFGALIPFEGYKLEIVPGTGRAPRLDGMQLLVPGTAESVPRKVETFLKHMARDRLAEASDRYAAKLGRDYTRITLRDTRSRWGSCSSRGALNYSWRLIMAPVEVLDYVAAHEVAHLAQMNHSPAYWQVLEGLCPDYRDHKDWLRIHGNTLHAWVFRD</sequence>
<dbReference type="Proteomes" id="UP000026249">
    <property type="component" value="Unassembled WGS sequence"/>
</dbReference>